<protein>
    <submittedName>
        <fullName evidence="4">Aste57867_9582 protein</fullName>
    </submittedName>
</protein>
<proteinExistence type="predicted"/>
<dbReference type="EMBL" id="VJMH01005152">
    <property type="protein sequence ID" value="KAF0699872.1"/>
    <property type="molecule type" value="Genomic_DNA"/>
</dbReference>
<accession>A0A485KNB8</accession>
<dbReference type="Pfam" id="PF13621">
    <property type="entry name" value="Cupin_8"/>
    <property type="match status" value="1"/>
</dbReference>
<dbReference type="PANTHER" id="PTHR12461:SF99">
    <property type="entry name" value="BIFUNCTIONAL PEPTIDASE AND (3S)-LYSYL HYDROXYLASE JMJD7"/>
    <property type="match status" value="1"/>
</dbReference>
<evidence type="ECO:0000259" key="2">
    <source>
        <dbReference type="PROSITE" id="PS51184"/>
    </source>
</evidence>
<evidence type="ECO:0000313" key="5">
    <source>
        <dbReference type="Proteomes" id="UP000332933"/>
    </source>
</evidence>
<gene>
    <name evidence="4" type="primary">Aste57867_9582</name>
    <name evidence="3" type="ORF">As57867_009544</name>
    <name evidence="4" type="ORF">ASTE57867_9582</name>
</gene>
<name>A0A485KNB8_9STRA</name>
<feature type="compositionally biased region" description="Pro residues" evidence="1">
    <location>
        <begin position="392"/>
        <end position="406"/>
    </location>
</feature>
<dbReference type="Gene3D" id="2.60.120.10">
    <property type="entry name" value="Jelly Rolls"/>
    <property type="match status" value="1"/>
</dbReference>
<dbReference type="PANTHER" id="PTHR12461">
    <property type="entry name" value="HYPOXIA-INDUCIBLE FACTOR 1 ALPHA INHIBITOR-RELATED"/>
    <property type="match status" value="1"/>
</dbReference>
<feature type="region of interest" description="Disordered" evidence="1">
    <location>
        <begin position="338"/>
        <end position="360"/>
    </location>
</feature>
<evidence type="ECO:0000313" key="3">
    <source>
        <dbReference type="EMBL" id="KAF0699872.1"/>
    </source>
</evidence>
<dbReference type="Proteomes" id="UP000332933">
    <property type="component" value="Unassembled WGS sequence"/>
</dbReference>
<dbReference type="SUPFAM" id="SSF51197">
    <property type="entry name" value="Clavaminate synthase-like"/>
    <property type="match status" value="1"/>
</dbReference>
<feature type="domain" description="JmjC" evidence="2">
    <location>
        <begin position="127"/>
        <end position="321"/>
    </location>
</feature>
<feature type="region of interest" description="Disordered" evidence="1">
    <location>
        <begin position="387"/>
        <end position="406"/>
    </location>
</feature>
<evidence type="ECO:0000313" key="4">
    <source>
        <dbReference type="EMBL" id="VFT86461.1"/>
    </source>
</evidence>
<dbReference type="OrthoDB" id="415358at2759"/>
<dbReference type="EMBL" id="CAADRA010005173">
    <property type="protein sequence ID" value="VFT86461.1"/>
    <property type="molecule type" value="Genomic_DNA"/>
</dbReference>
<reference evidence="4 5" key="1">
    <citation type="submission" date="2019-03" db="EMBL/GenBank/DDBJ databases">
        <authorList>
            <person name="Gaulin E."/>
            <person name="Dumas B."/>
        </authorList>
    </citation>
    <scope>NUCLEOTIDE SEQUENCE [LARGE SCALE GENOMIC DNA]</scope>
    <source>
        <strain evidence="4">CBS 568.67</strain>
    </source>
</reference>
<dbReference type="InterPro" id="IPR014710">
    <property type="entry name" value="RmlC-like_jellyroll"/>
</dbReference>
<dbReference type="PROSITE" id="PS51184">
    <property type="entry name" value="JMJC"/>
    <property type="match status" value="1"/>
</dbReference>
<dbReference type="AlphaFoldDB" id="A0A485KNB8"/>
<dbReference type="InterPro" id="IPR003347">
    <property type="entry name" value="JmjC_dom"/>
</dbReference>
<evidence type="ECO:0000256" key="1">
    <source>
        <dbReference type="SAM" id="MobiDB-lite"/>
    </source>
</evidence>
<keyword evidence="5" id="KW-1185">Reference proteome</keyword>
<reference evidence="3" key="2">
    <citation type="submission" date="2019-06" db="EMBL/GenBank/DDBJ databases">
        <title>Genomics analysis of Aphanomyces spp. identifies a new class of oomycete effector associated with host adaptation.</title>
        <authorList>
            <person name="Gaulin E."/>
        </authorList>
    </citation>
    <scope>NUCLEOTIDE SEQUENCE</scope>
    <source>
        <strain evidence="3">CBS 578.67</strain>
    </source>
</reference>
<dbReference type="InterPro" id="IPR041667">
    <property type="entry name" value="Cupin_8"/>
</dbReference>
<sequence length="516" mass="58454">MADSATEAQAALEQLGEDSKDFWTPRTIERISAPSPLEFYRNYVSKNIPVIITDAADHWPAMHKWTDAFLVESLGSKQVTVDVTPSGYGDAVHHVQGREVFVMPEERDMTFKEFLDILHDPAFDGIPYLSHQNDSLRVQFPELMPDVDATIAFAAEAFGNDPEAVNLWIGDERAVSTMHKDHYENMYTVVRGRKHFTLLPPSDVAFLYETEFPTGRYVHVASKDTSETLVPSEGHPNWSIRMQEPEDMTPWIPVDPLNPDTTAYPLTKHLVPLEVTVETGETLYLPSLWYHRATQHCETVSVNYWHDMEFDAKYVYYNFVHGVATSLQAKVVGATQDARRHDEGADISRNGAMPPKPEDARRRMSIMPAQSSSTERWPRRNYTKPWLTKVVKPPPSPDCKSPPPPPMPTMSNMASLPLWDTSPPHSSRILVHQILCKASHPKPTVAAVAAPSSCDKRRSMPTSSIPKVHHMDAKAYILDLRREIDCRLMYDVDPTDEEHENNFFDNVDTSVLLHNT</sequence>
<dbReference type="SMART" id="SM00558">
    <property type="entry name" value="JmjC"/>
    <property type="match status" value="1"/>
</dbReference>
<organism evidence="4 5">
    <name type="scientific">Aphanomyces stellatus</name>
    <dbReference type="NCBI Taxonomy" id="120398"/>
    <lineage>
        <taxon>Eukaryota</taxon>
        <taxon>Sar</taxon>
        <taxon>Stramenopiles</taxon>
        <taxon>Oomycota</taxon>
        <taxon>Saprolegniomycetes</taxon>
        <taxon>Saprolegniales</taxon>
        <taxon>Verrucalvaceae</taxon>
        <taxon>Aphanomyces</taxon>
    </lineage>
</organism>